<keyword evidence="4" id="KW-1185">Reference proteome</keyword>
<evidence type="ECO:0000313" key="2">
    <source>
        <dbReference type="EMBL" id="PKI36392.1"/>
    </source>
</evidence>
<dbReference type="EMBL" id="PGOL01004867">
    <property type="protein sequence ID" value="PKI36392.1"/>
    <property type="molecule type" value="Genomic_DNA"/>
</dbReference>
<proteinExistence type="predicted"/>
<organism evidence="1 3">
    <name type="scientific">Punica granatum</name>
    <name type="common">Pomegranate</name>
    <dbReference type="NCBI Taxonomy" id="22663"/>
    <lineage>
        <taxon>Eukaryota</taxon>
        <taxon>Viridiplantae</taxon>
        <taxon>Streptophyta</taxon>
        <taxon>Embryophyta</taxon>
        <taxon>Tracheophyta</taxon>
        <taxon>Spermatophyta</taxon>
        <taxon>Magnoliopsida</taxon>
        <taxon>eudicotyledons</taxon>
        <taxon>Gunneridae</taxon>
        <taxon>Pentapetalae</taxon>
        <taxon>rosids</taxon>
        <taxon>malvids</taxon>
        <taxon>Myrtales</taxon>
        <taxon>Lythraceae</taxon>
        <taxon>Punica</taxon>
    </lineage>
</organism>
<dbReference type="PANTHER" id="PTHR46215">
    <property type="entry name" value="DIRIGENT PROTEIN 24-RELATED"/>
    <property type="match status" value="1"/>
</dbReference>
<dbReference type="EMBL" id="MTKT01004939">
    <property type="protein sequence ID" value="OWM68837.1"/>
    <property type="molecule type" value="Genomic_DNA"/>
</dbReference>
<evidence type="ECO:0000313" key="4">
    <source>
        <dbReference type="Proteomes" id="UP000233551"/>
    </source>
</evidence>
<dbReference type="Proteomes" id="UP000197138">
    <property type="component" value="Unassembled WGS sequence"/>
</dbReference>
<dbReference type="InterPro" id="IPR004265">
    <property type="entry name" value="Dirigent"/>
</dbReference>
<protein>
    <recommendedName>
        <fullName evidence="5">Dirigent protein</fullName>
    </recommendedName>
</protein>
<reference evidence="1" key="2">
    <citation type="submission" date="2017-06" db="EMBL/GenBank/DDBJ databases">
        <title>The pomegranate genome and the genomics of punicalagin biosynthesis.</title>
        <authorList>
            <person name="Xu C."/>
        </authorList>
    </citation>
    <scope>NUCLEOTIDE SEQUENCE [LARGE SCALE GENOMIC DNA]</scope>
    <source>
        <tissue evidence="1">Fresh leaf</tissue>
    </source>
</reference>
<reference evidence="2 4" key="3">
    <citation type="submission" date="2017-11" db="EMBL/GenBank/DDBJ databases">
        <title>De-novo sequencing of pomegranate (Punica granatum L.) genome.</title>
        <authorList>
            <person name="Akparov Z."/>
            <person name="Amiraslanov A."/>
            <person name="Hajiyeva S."/>
            <person name="Abbasov M."/>
            <person name="Kaur K."/>
            <person name="Hamwieh A."/>
            <person name="Solovyev V."/>
            <person name="Salamov A."/>
            <person name="Braich B."/>
            <person name="Kosarev P."/>
            <person name="Mahmoud A."/>
            <person name="Hajiyev E."/>
            <person name="Babayeva S."/>
            <person name="Izzatullayeva V."/>
            <person name="Mammadov A."/>
            <person name="Mammadov A."/>
            <person name="Sharifova S."/>
            <person name="Ojaghi J."/>
            <person name="Eynullazada K."/>
            <person name="Bayramov B."/>
            <person name="Abdulazimova A."/>
            <person name="Shahmuradov I."/>
        </authorList>
    </citation>
    <scope>NUCLEOTIDE SEQUENCE [LARGE SCALE GENOMIC DNA]</scope>
    <source>
        <strain evidence="2">AG2017</strain>
        <strain evidence="4">cv. AG2017</strain>
        <tissue evidence="2">Leaf</tissue>
    </source>
</reference>
<name>A0A218W7I0_PUNGR</name>
<sequence>MSGYASIISIYKSNIPSYILFIQLLVLATSSSLDLVSTARTLAEDEQPFPAVVPALPGAVQTLTGPVTPVSSEGDAHVLTFFMHDILGGSNPSALAVTGIVTNPAVTAQVPFAKPNGANIPINTGVPQSSGNSGLINNNNNVPFLTGLSGTTGNLVRNNGNGTFIGGGPRFPVLNGGQLPKGMTLQKMMFGTITVLMTSCPKGMNSGHAL</sequence>
<comment type="caution">
    <text evidence="1">The sequence shown here is derived from an EMBL/GenBank/DDBJ whole genome shotgun (WGS) entry which is preliminary data.</text>
</comment>
<gene>
    <name evidence="1" type="ORF">CDL15_Pgr025024</name>
    <name evidence="2" type="ORF">CRG98_043174</name>
</gene>
<evidence type="ECO:0000313" key="3">
    <source>
        <dbReference type="Proteomes" id="UP000197138"/>
    </source>
</evidence>
<accession>A0A218W7I0</accession>
<dbReference type="Proteomes" id="UP000233551">
    <property type="component" value="Unassembled WGS sequence"/>
</dbReference>
<evidence type="ECO:0000313" key="1">
    <source>
        <dbReference type="EMBL" id="OWM68837.1"/>
    </source>
</evidence>
<dbReference type="AlphaFoldDB" id="A0A218W7I0"/>
<evidence type="ECO:0008006" key="5">
    <source>
        <dbReference type="Google" id="ProtNLM"/>
    </source>
</evidence>
<reference evidence="3" key="1">
    <citation type="journal article" date="2017" name="Plant J.">
        <title>The pomegranate (Punica granatum L.) genome and the genomics of punicalagin biosynthesis.</title>
        <authorList>
            <person name="Qin G."/>
            <person name="Xu C."/>
            <person name="Ming R."/>
            <person name="Tang H."/>
            <person name="Guyot R."/>
            <person name="Kramer E.M."/>
            <person name="Hu Y."/>
            <person name="Yi X."/>
            <person name="Qi Y."/>
            <person name="Xu X."/>
            <person name="Gao Z."/>
            <person name="Pan H."/>
            <person name="Jian J."/>
            <person name="Tian Y."/>
            <person name="Yue Z."/>
            <person name="Xu Y."/>
        </authorList>
    </citation>
    <scope>NUCLEOTIDE SEQUENCE [LARGE SCALE GENOMIC DNA]</scope>
    <source>
        <strain evidence="3">cv. Dabenzi</strain>
    </source>
</reference>
<dbReference type="PANTHER" id="PTHR46215:SF5">
    <property type="entry name" value="DIRIGENT PROTEIN"/>
    <property type="match status" value="1"/>
</dbReference>